<dbReference type="PANTHER" id="PTHR23213">
    <property type="entry name" value="FORMIN-RELATED"/>
    <property type="match status" value="1"/>
</dbReference>
<organism evidence="5 6">
    <name type="scientific">Ambrosia artemisiifolia</name>
    <name type="common">Common ragweed</name>
    <dbReference type="NCBI Taxonomy" id="4212"/>
    <lineage>
        <taxon>Eukaryota</taxon>
        <taxon>Viridiplantae</taxon>
        <taxon>Streptophyta</taxon>
        <taxon>Embryophyta</taxon>
        <taxon>Tracheophyta</taxon>
        <taxon>Spermatophyta</taxon>
        <taxon>Magnoliopsida</taxon>
        <taxon>eudicotyledons</taxon>
        <taxon>Gunneridae</taxon>
        <taxon>Pentapetalae</taxon>
        <taxon>asterids</taxon>
        <taxon>campanulids</taxon>
        <taxon>Asterales</taxon>
        <taxon>Asteraceae</taxon>
        <taxon>Asteroideae</taxon>
        <taxon>Heliantheae alliance</taxon>
        <taxon>Heliantheae</taxon>
        <taxon>Ambrosia</taxon>
    </lineage>
</organism>
<name>A0AAD5BRQ9_AMBAR</name>
<dbReference type="SUPFAM" id="SSF101447">
    <property type="entry name" value="Formin homology 2 domain (FH2 domain)"/>
    <property type="match status" value="1"/>
</dbReference>
<dbReference type="PROSITE" id="PS51444">
    <property type="entry name" value="FH2"/>
    <property type="match status" value="1"/>
</dbReference>
<dbReference type="Proteomes" id="UP001206925">
    <property type="component" value="Unassembled WGS sequence"/>
</dbReference>
<dbReference type="GO" id="GO:0045010">
    <property type="term" value="P:actin nucleation"/>
    <property type="evidence" value="ECO:0007669"/>
    <property type="project" value="InterPro"/>
</dbReference>
<reference evidence="5" key="1">
    <citation type="submission" date="2022-06" db="EMBL/GenBank/DDBJ databases">
        <title>Uncovering the hologenomic basis of an extraordinary plant invasion.</title>
        <authorList>
            <person name="Bieker V.C."/>
            <person name="Martin M.D."/>
            <person name="Gilbert T."/>
            <person name="Hodgins K."/>
            <person name="Battlay P."/>
            <person name="Petersen B."/>
            <person name="Wilson J."/>
        </authorList>
    </citation>
    <scope>NUCLEOTIDE SEQUENCE</scope>
    <source>
        <strain evidence="5">AA19_3_7</strain>
        <tissue evidence="5">Leaf</tissue>
    </source>
</reference>
<feature type="domain" description="FH2" evidence="4">
    <location>
        <begin position="142"/>
        <end position="551"/>
    </location>
</feature>
<proteinExistence type="inferred from homology"/>
<evidence type="ECO:0000256" key="1">
    <source>
        <dbReference type="ARBA" id="ARBA00025793"/>
    </source>
</evidence>
<feature type="compositionally biased region" description="Basic and acidic residues" evidence="3">
    <location>
        <begin position="35"/>
        <end position="52"/>
    </location>
</feature>
<feature type="compositionally biased region" description="Basic residues" evidence="3">
    <location>
        <begin position="1"/>
        <end position="14"/>
    </location>
</feature>
<gene>
    <name evidence="5" type="ORF">M8C21_019033</name>
</gene>
<dbReference type="Pfam" id="PF02181">
    <property type="entry name" value="FH2"/>
    <property type="match status" value="1"/>
</dbReference>
<keyword evidence="6" id="KW-1185">Reference proteome</keyword>
<dbReference type="PANTHER" id="PTHR23213:SF177">
    <property type="entry name" value="FORMIN-LIKE PROTEIN 11"/>
    <property type="match status" value="1"/>
</dbReference>
<accession>A0AAD5BRQ9</accession>
<dbReference type="Gene3D" id="1.20.58.2220">
    <property type="entry name" value="Formin, FH2 domain"/>
    <property type="match status" value="1"/>
</dbReference>
<comment type="similarity">
    <text evidence="1">Belongs to the formin-like family. Class-I subfamily.</text>
</comment>
<dbReference type="AlphaFoldDB" id="A0AAD5BRQ9"/>
<dbReference type="SMART" id="SM00498">
    <property type="entry name" value="FH2"/>
    <property type="match status" value="1"/>
</dbReference>
<evidence type="ECO:0000313" key="5">
    <source>
        <dbReference type="EMBL" id="KAI7728250.1"/>
    </source>
</evidence>
<evidence type="ECO:0000313" key="6">
    <source>
        <dbReference type="Proteomes" id="UP001206925"/>
    </source>
</evidence>
<comment type="caution">
    <text evidence="5">The sequence shown here is derived from an EMBL/GenBank/DDBJ whole genome shotgun (WGS) entry which is preliminary data.</text>
</comment>
<dbReference type="GO" id="GO:0051015">
    <property type="term" value="F:actin filament binding"/>
    <property type="evidence" value="ECO:0007669"/>
    <property type="project" value="InterPro"/>
</dbReference>
<dbReference type="InterPro" id="IPR042201">
    <property type="entry name" value="FH2_Formin_sf"/>
</dbReference>
<evidence type="ECO:0000259" key="4">
    <source>
        <dbReference type="PROSITE" id="PS51444"/>
    </source>
</evidence>
<dbReference type="InterPro" id="IPR027643">
    <property type="entry name" value="Formin-like_plant"/>
</dbReference>
<feature type="region of interest" description="Disordered" evidence="3">
    <location>
        <begin position="1"/>
        <end position="52"/>
    </location>
</feature>
<dbReference type="EMBL" id="JAMZMK010011249">
    <property type="protein sequence ID" value="KAI7728250.1"/>
    <property type="molecule type" value="Genomic_DNA"/>
</dbReference>
<protein>
    <recommendedName>
        <fullName evidence="2">Formin-like protein</fullName>
    </recommendedName>
</protein>
<sequence>MFKKLTAHRKKKSSLKNAKGKAVSDPPPLSFSKHCSKDGDRSNHLEQDDAKHDQVLTVRNILSNAQVEYHNASSIQSTNCETLVPPLYHPSSSSTTFLLESSSFSTESDSYSGSNRTHIKTSPPLPPPVAQGNLPPCQPTLASNEGTRLPKLKPLHWDKVRAAPDRSMVWDQLKSSSFEFDEELIESLFSYNQQNTNEELKTKSPYLGKPVLEPKRLQNLTILLKALNATTEQVCCALVQGSGLNLQQLEILIKMEPTKEEEAKITNFKGDLGSAETFVATILRIPYAFQRIQALLYKETFEDEVTHIRTTFSLLEEACKELRSSRLFLKLLEAVLKMGNRMNVGTIRGGAKAFKLNALLKLADIKGTDEKTTLLHFVVQGIVHSEGVRASESIIGMINQKNNRRNIQDREDEYRNMGLELVGGLSTELCNVKKTATIDYMVIASSVSNLSQGLGRLRTLVNQDLNLGESIKSFFKYAVTQLKELKDHEHKVFELVKQITEYFHGSMSKDEENPLRIFVIVRDFLAMLDRVCRELRRSKGFTHQNLVGSFQ</sequence>
<feature type="region of interest" description="Disordered" evidence="3">
    <location>
        <begin position="108"/>
        <end position="148"/>
    </location>
</feature>
<evidence type="ECO:0000256" key="3">
    <source>
        <dbReference type="SAM" id="MobiDB-lite"/>
    </source>
</evidence>
<evidence type="ECO:0000256" key="2">
    <source>
        <dbReference type="RuleBase" id="RU361260"/>
    </source>
</evidence>
<dbReference type="InterPro" id="IPR015425">
    <property type="entry name" value="FH2_Formin"/>
</dbReference>